<evidence type="ECO:0000259" key="1">
    <source>
        <dbReference type="Pfam" id="PF13643"/>
    </source>
</evidence>
<sequence length="240" mass="27308">MDRKLWLSDTKNKPCPTCRSGRLTYDSRRAILSETKESLERNEYHNNGTVAPDSDFLVSAHLSCDECKDVVTVIYERLDDVRHTDENGFEISIWTPIIYHPAPYLIDVPTALPDNVKKHLIKSFGLFWYDQASCGNKIRVALEKILDSFGLQSQDATGKFITLGSRLQTFAGIKPETKSFLEAIRWLGNSASHDDKLTKEDLLDAYELIELSLELLYKEKENSLLTLSQQIIANKGPIQR</sequence>
<feature type="domain" description="DUF4145" evidence="1">
    <location>
        <begin position="126"/>
        <end position="210"/>
    </location>
</feature>
<dbReference type="RefSeq" id="WP_169227929.1">
    <property type="nucleotide sequence ID" value="NZ_JABBGC010000003.1"/>
</dbReference>
<reference evidence="2 3" key="1">
    <citation type="submission" date="2020-04" db="EMBL/GenBank/DDBJ databases">
        <title>Chitinophaga sp. G-6-1-13 sp. nov., isolated from soil.</title>
        <authorList>
            <person name="Dahal R.H."/>
            <person name="Chaudhary D.K."/>
        </authorList>
    </citation>
    <scope>NUCLEOTIDE SEQUENCE [LARGE SCALE GENOMIC DNA]</scope>
    <source>
        <strain evidence="2 3">G-6-1-13</strain>
    </source>
</reference>
<keyword evidence="3" id="KW-1185">Reference proteome</keyword>
<evidence type="ECO:0000313" key="3">
    <source>
        <dbReference type="Proteomes" id="UP000583266"/>
    </source>
</evidence>
<dbReference type="AlphaFoldDB" id="A0A848GQN4"/>
<evidence type="ECO:0000313" key="2">
    <source>
        <dbReference type="EMBL" id="NML40856.1"/>
    </source>
</evidence>
<dbReference type="InterPro" id="IPR025285">
    <property type="entry name" value="DUF4145"/>
</dbReference>
<gene>
    <name evidence="2" type="ORF">HHL17_26905</name>
</gene>
<dbReference type="Pfam" id="PF13643">
    <property type="entry name" value="DUF4145"/>
    <property type="match status" value="1"/>
</dbReference>
<proteinExistence type="predicted"/>
<dbReference type="Proteomes" id="UP000583266">
    <property type="component" value="Unassembled WGS sequence"/>
</dbReference>
<dbReference type="EMBL" id="JABBGC010000003">
    <property type="protein sequence ID" value="NML40856.1"/>
    <property type="molecule type" value="Genomic_DNA"/>
</dbReference>
<name>A0A848GQN4_9BACT</name>
<protein>
    <submittedName>
        <fullName evidence="2">DUF4145 domain-containing protein</fullName>
    </submittedName>
</protein>
<accession>A0A848GQN4</accession>
<organism evidence="2 3">
    <name type="scientific">Chitinophaga fulva</name>
    <dbReference type="NCBI Taxonomy" id="2728842"/>
    <lineage>
        <taxon>Bacteria</taxon>
        <taxon>Pseudomonadati</taxon>
        <taxon>Bacteroidota</taxon>
        <taxon>Chitinophagia</taxon>
        <taxon>Chitinophagales</taxon>
        <taxon>Chitinophagaceae</taxon>
        <taxon>Chitinophaga</taxon>
    </lineage>
</organism>
<comment type="caution">
    <text evidence="2">The sequence shown here is derived from an EMBL/GenBank/DDBJ whole genome shotgun (WGS) entry which is preliminary data.</text>
</comment>